<gene>
    <name evidence="2" type="ORF">TWF694_008906</name>
</gene>
<proteinExistence type="predicted"/>
<name>A0AAV9XDP3_9PEZI</name>
<organism evidence="2 3">
    <name type="scientific">Orbilia ellipsospora</name>
    <dbReference type="NCBI Taxonomy" id="2528407"/>
    <lineage>
        <taxon>Eukaryota</taxon>
        <taxon>Fungi</taxon>
        <taxon>Dikarya</taxon>
        <taxon>Ascomycota</taxon>
        <taxon>Pezizomycotina</taxon>
        <taxon>Orbiliomycetes</taxon>
        <taxon>Orbiliales</taxon>
        <taxon>Orbiliaceae</taxon>
        <taxon>Orbilia</taxon>
    </lineage>
</organism>
<dbReference type="InterPro" id="IPR038175">
    <property type="entry name" value="CBM21_dom_sf"/>
</dbReference>
<dbReference type="EMBL" id="JAVHJO010000005">
    <property type="protein sequence ID" value="KAK6540076.1"/>
    <property type="molecule type" value="Genomic_DNA"/>
</dbReference>
<feature type="signal peptide" evidence="1">
    <location>
        <begin position="1"/>
        <end position="18"/>
    </location>
</feature>
<keyword evidence="1" id="KW-0732">Signal</keyword>
<reference evidence="2 3" key="1">
    <citation type="submission" date="2019-10" db="EMBL/GenBank/DDBJ databases">
        <authorList>
            <person name="Palmer J.M."/>
        </authorList>
    </citation>
    <scope>NUCLEOTIDE SEQUENCE [LARGE SCALE GENOMIC DNA]</scope>
    <source>
        <strain evidence="2 3">TWF694</strain>
    </source>
</reference>
<evidence type="ECO:0000256" key="1">
    <source>
        <dbReference type="SAM" id="SignalP"/>
    </source>
</evidence>
<dbReference type="AlphaFoldDB" id="A0AAV9XDP3"/>
<feature type="chain" id="PRO_5043889076" evidence="1">
    <location>
        <begin position="19"/>
        <end position="127"/>
    </location>
</feature>
<comment type="caution">
    <text evidence="2">The sequence shown here is derived from an EMBL/GenBank/DDBJ whole genome shotgun (WGS) entry which is preliminary data.</text>
</comment>
<dbReference type="Gene3D" id="2.60.40.2440">
    <property type="entry name" value="Carbohydrate binding type-21 domain"/>
    <property type="match status" value="1"/>
</dbReference>
<dbReference type="Proteomes" id="UP001365542">
    <property type="component" value="Unassembled WGS sequence"/>
</dbReference>
<protein>
    <submittedName>
        <fullName evidence="2">Uncharacterized protein</fullName>
    </submittedName>
</protein>
<keyword evidence="3" id="KW-1185">Reference proteome</keyword>
<accession>A0AAV9XDP3</accession>
<evidence type="ECO:0000313" key="2">
    <source>
        <dbReference type="EMBL" id="KAK6540076.1"/>
    </source>
</evidence>
<sequence length="127" mass="14126">MKFTAAIIGALSFAGANAAPLVARSEQVSLKSYKYENGILSGEANVQYMNCGRQNPRVQVFWAQGDKWQETAIEAGRNFQGPPGAYNTYTFQGKADSATQFFIKYTCYTKEFYDPGNFVNYQIKSTA</sequence>
<evidence type="ECO:0000313" key="3">
    <source>
        <dbReference type="Proteomes" id="UP001365542"/>
    </source>
</evidence>